<feature type="transmembrane region" description="Helical" evidence="1">
    <location>
        <begin position="387"/>
        <end position="407"/>
    </location>
</feature>
<dbReference type="PANTHER" id="PTHR43471">
    <property type="entry name" value="ABC TRANSPORTER PERMEASE"/>
    <property type="match status" value="1"/>
</dbReference>
<protein>
    <submittedName>
        <fullName evidence="2">ABC transporter permease</fullName>
    </submittedName>
</protein>
<feature type="transmembrane region" description="Helical" evidence="1">
    <location>
        <begin position="83"/>
        <end position="102"/>
    </location>
</feature>
<feature type="transmembrane region" description="Helical" evidence="1">
    <location>
        <begin position="536"/>
        <end position="558"/>
    </location>
</feature>
<keyword evidence="1" id="KW-0812">Transmembrane</keyword>
<feature type="transmembrane region" description="Helical" evidence="1">
    <location>
        <begin position="419"/>
        <end position="438"/>
    </location>
</feature>
<keyword evidence="1" id="KW-0472">Membrane</keyword>
<comment type="caution">
    <text evidence="2">The sequence shown here is derived from an EMBL/GenBank/DDBJ whole genome shotgun (WGS) entry which is preliminary data.</text>
</comment>
<feature type="transmembrane region" description="Helical" evidence="1">
    <location>
        <begin position="20"/>
        <end position="38"/>
    </location>
</feature>
<organism evidence="2">
    <name type="scientific">Schlesneria paludicola</name>
    <dbReference type="NCBI Taxonomy" id="360056"/>
    <lineage>
        <taxon>Bacteria</taxon>
        <taxon>Pseudomonadati</taxon>
        <taxon>Planctomycetota</taxon>
        <taxon>Planctomycetia</taxon>
        <taxon>Planctomycetales</taxon>
        <taxon>Planctomycetaceae</taxon>
        <taxon>Schlesneria</taxon>
    </lineage>
</organism>
<dbReference type="PANTHER" id="PTHR43471:SF10">
    <property type="entry name" value="SLL1107 PROTEIN"/>
    <property type="match status" value="1"/>
</dbReference>
<evidence type="ECO:0000313" key="2">
    <source>
        <dbReference type="EMBL" id="HGT38756.1"/>
    </source>
</evidence>
<dbReference type="EMBL" id="DSVQ01000012">
    <property type="protein sequence ID" value="HGT38756.1"/>
    <property type="molecule type" value="Genomic_DNA"/>
</dbReference>
<gene>
    <name evidence="2" type="ORF">ENS64_05765</name>
</gene>
<proteinExistence type="predicted"/>
<feature type="transmembrane region" description="Helical" evidence="1">
    <location>
        <begin position="114"/>
        <end position="139"/>
    </location>
</feature>
<accession>A0A7C4LKD5</accession>
<feature type="transmembrane region" description="Helical" evidence="1">
    <location>
        <begin position="166"/>
        <end position="188"/>
    </location>
</feature>
<reference evidence="2" key="1">
    <citation type="journal article" date="2020" name="mSystems">
        <title>Genome- and Community-Level Interaction Insights into Carbon Utilization and Element Cycling Functions of Hydrothermarchaeota in Hydrothermal Sediment.</title>
        <authorList>
            <person name="Zhou Z."/>
            <person name="Liu Y."/>
            <person name="Xu W."/>
            <person name="Pan J."/>
            <person name="Luo Z.H."/>
            <person name="Li M."/>
        </authorList>
    </citation>
    <scope>NUCLEOTIDE SEQUENCE [LARGE SCALE GENOMIC DNA]</scope>
    <source>
        <strain evidence="2">SpSt-508</strain>
    </source>
</reference>
<sequence length="566" mass="62308">MDFNPTPFNFATALQTWLQVFGAAVLILGGATLLGLVASRGATGLVIWANELGGMLRDVASISPRRVWALAQLTFREARRRKALLVFVVFALLFMFAGWFLSGTNVPVENQSKIYVAFVLRAISWLMLPVVLLLSCWGIPEDIRLRSLHTVVTKPVHRLEIVLGRVLGYSIIGGLVLAVMGFVGWAWIVRQMPAGAKAHLTCRQPVFGSLTFKDREGNERDAKGNPLTAGVNTGDVWEFRSYIEGATKARAVWRFSGVSEKLFDPEGNLVLESRFQAFRSYKGDMSRPLSYQYVLVNPDTGLRVPTGFRTVNEFRYRVDPIPRILPRVAEVAMPESSGGDKTEYDLLADIVSPKGDLIVEVLCADPNQYLGMAAPDLFIRTPDLPFWMGYAKAVVCIGTVMLLVILLGVTASTFTKGPVATLLTFCLIVVGMTSRDFMGLLVGDEQALRKAAMYAGGKQAAQQGGGVFESIYRIVTYMNPSVPLPEGPATTLMKTVDGALVSFLWLVHKIIPDFEYPDRAMRYLAGGFDVEWKTALLPSLALVGAYIIPCLLLGHFALRIRELESK</sequence>
<name>A0A7C4LKD5_9PLAN</name>
<keyword evidence="1" id="KW-1133">Transmembrane helix</keyword>
<evidence type="ECO:0000256" key="1">
    <source>
        <dbReference type="SAM" id="Phobius"/>
    </source>
</evidence>
<dbReference type="AlphaFoldDB" id="A0A7C4LKD5"/>